<reference evidence="2" key="1">
    <citation type="submission" date="2023-07" db="EMBL/GenBank/DDBJ databases">
        <authorList>
            <consortium name="AG Swart"/>
            <person name="Singh M."/>
            <person name="Singh A."/>
            <person name="Seah K."/>
            <person name="Emmerich C."/>
        </authorList>
    </citation>
    <scope>NUCLEOTIDE SEQUENCE</scope>
    <source>
        <strain evidence="2">DP1</strain>
    </source>
</reference>
<accession>A0AAD1UFT4</accession>
<comment type="caution">
    <text evidence="2">The sequence shown here is derived from an EMBL/GenBank/DDBJ whole genome shotgun (WGS) entry which is preliminary data.</text>
</comment>
<protein>
    <submittedName>
        <fullName evidence="2">Uncharacterized protein</fullName>
    </submittedName>
</protein>
<gene>
    <name evidence="2" type="ORF">ECRASSUSDP1_LOCUS5731</name>
</gene>
<proteinExistence type="predicted"/>
<feature type="region of interest" description="Disordered" evidence="1">
    <location>
        <begin position="37"/>
        <end position="85"/>
    </location>
</feature>
<name>A0AAD1UFT4_EUPCR</name>
<sequence length="257" mass="30125">MSGFEICIPKKHLVFMHQHYLGIGENDKLSMKERIEKTLGSDPQEEVNNEESSSYQKGEHTHNSTIEGNPPAEGNSEQEEKSDTEAGIMDRADVLFKYILRSFRKHYCKSFNDVTQYRKRKRRVTQKLTLLGAMKEFKQKTFPTSTLPDLEIYLLSLITHRVSPRIPKRKKWAKIKDLMKTTLYQFNRKRLQTFLSHTQFAFLLLKFLETPDILSTLSKRSQLIKDEKCRETLVHHINLLKEECSTKLSNRSNNFLA</sequence>
<organism evidence="2 3">
    <name type="scientific">Euplotes crassus</name>
    <dbReference type="NCBI Taxonomy" id="5936"/>
    <lineage>
        <taxon>Eukaryota</taxon>
        <taxon>Sar</taxon>
        <taxon>Alveolata</taxon>
        <taxon>Ciliophora</taxon>
        <taxon>Intramacronucleata</taxon>
        <taxon>Spirotrichea</taxon>
        <taxon>Hypotrichia</taxon>
        <taxon>Euplotida</taxon>
        <taxon>Euplotidae</taxon>
        <taxon>Moneuplotes</taxon>
    </lineage>
</organism>
<evidence type="ECO:0000256" key="1">
    <source>
        <dbReference type="SAM" id="MobiDB-lite"/>
    </source>
</evidence>
<dbReference type="AlphaFoldDB" id="A0AAD1UFT4"/>
<evidence type="ECO:0000313" key="3">
    <source>
        <dbReference type="Proteomes" id="UP001295684"/>
    </source>
</evidence>
<evidence type="ECO:0000313" key="2">
    <source>
        <dbReference type="EMBL" id="CAI2364388.1"/>
    </source>
</evidence>
<dbReference type="Proteomes" id="UP001295684">
    <property type="component" value="Unassembled WGS sequence"/>
</dbReference>
<dbReference type="EMBL" id="CAMPGE010005537">
    <property type="protein sequence ID" value="CAI2364388.1"/>
    <property type="molecule type" value="Genomic_DNA"/>
</dbReference>
<keyword evidence="3" id="KW-1185">Reference proteome</keyword>